<evidence type="ECO:0000256" key="1">
    <source>
        <dbReference type="ARBA" id="ARBA00022754"/>
    </source>
</evidence>
<dbReference type="PANTHER" id="PTHR23239">
    <property type="entry name" value="INTERMEDIATE FILAMENT"/>
    <property type="match status" value="1"/>
</dbReference>
<keyword evidence="2 4" id="KW-0175">Coiled coil</keyword>
<dbReference type="Proteomes" id="UP000694555">
    <property type="component" value="Unplaced"/>
</dbReference>
<dbReference type="SUPFAM" id="SSF64593">
    <property type="entry name" value="Intermediate filament protein, coiled coil region"/>
    <property type="match status" value="1"/>
</dbReference>
<proteinExistence type="inferred from homology"/>
<evidence type="ECO:0000313" key="7">
    <source>
        <dbReference type="Ensembl" id="ENSBJAP00000010416.1"/>
    </source>
</evidence>
<dbReference type="PANTHER" id="PTHR23239:SF32">
    <property type="entry name" value="PHAKININ"/>
    <property type="match status" value="1"/>
</dbReference>
<evidence type="ECO:0000256" key="3">
    <source>
        <dbReference type="RuleBase" id="RU000685"/>
    </source>
</evidence>
<comment type="similarity">
    <text evidence="3">Belongs to the intermediate filament family.</text>
</comment>
<dbReference type="AlphaFoldDB" id="A0A8C0B275"/>
<accession>A0A8C0B275</accession>
<keyword evidence="1 3" id="KW-0403">Intermediate filament</keyword>
<dbReference type="SMART" id="SM01391">
    <property type="entry name" value="Filament"/>
    <property type="match status" value="1"/>
</dbReference>
<evidence type="ECO:0000259" key="6">
    <source>
        <dbReference type="PROSITE" id="PS51842"/>
    </source>
</evidence>
<dbReference type="PROSITE" id="PS51842">
    <property type="entry name" value="IF_ROD_2"/>
    <property type="match status" value="1"/>
</dbReference>
<reference evidence="7" key="2">
    <citation type="submission" date="2025-09" db="UniProtKB">
        <authorList>
            <consortium name="Ensembl"/>
        </authorList>
    </citation>
    <scope>IDENTIFICATION</scope>
</reference>
<dbReference type="GO" id="GO:0005198">
    <property type="term" value="F:structural molecule activity"/>
    <property type="evidence" value="ECO:0007669"/>
    <property type="project" value="InterPro"/>
</dbReference>
<dbReference type="InterPro" id="IPR002957">
    <property type="entry name" value="Keratin_I"/>
</dbReference>
<evidence type="ECO:0000313" key="8">
    <source>
        <dbReference type="Proteomes" id="UP000694555"/>
    </source>
</evidence>
<dbReference type="GO" id="GO:0005882">
    <property type="term" value="C:intermediate filament"/>
    <property type="evidence" value="ECO:0007669"/>
    <property type="project" value="UniProtKB-KW"/>
</dbReference>
<feature type="coiled-coil region" evidence="4">
    <location>
        <begin position="343"/>
        <end position="416"/>
    </location>
</feature>
<dbReference type="Ensembl" id="ENSBJAT00000010713.1">
    <property type="protein sequence ID" value="ENSBJAP00000010416.1"/>
    <property type="gene ID" value="ENSBJAG00000007087.1"/>
</dbReference>
<organism evidence="7 8">
    <name type="scientific">Buteo japonicus</name>
    <dbReference type="NCBI Taxonomy" id="224669"/>
    <lineage>
        <taxon>Eukaryota</taxon>
        <taxon>Metazoa</taxon>
        <taxon>Chordata</taxon>
        <taxon>Craniata</taxon>
        <taxon>Vertebrata</taxon>
        <taxon>Euteleostomi</taxon>
        <taxon>Archelosauria</taxon>
        <taxon>Archosauria</taxon>
        <taxon>Dinosauria</taxon>
        <taxon>Saurischia</taxon>
        <taxon>Theropoda</taxon>
        <taxon>Coelurosauria</taxon>
        <taxon>Aves</taxon>
        <taxon>Neognathae</taxon>
        <taxon>Neoaves</taxon>
        <taxon>Telluraves</taxon>
        <taxon>Accipitrimorphae</taxon>
        <taxon>Accipitriformes</taxon>
        <taxon>Accipitridae</taxon>
        <taxon>Accipitrinae</taxon>
        <taxon>Buteo</taxon>
    </lineage>
</organism>
<feature type="domain" description="IF rod" evidence="6">
    <location>
        <begin position="80"/>
        <end position="431"/>
    </location>
</feature>
<feature type="coiled-coil region" evidence="4">
    <location>
        <begin position="84"/>
        <end position="111"/>
    </location>
</feature>
<feature type="region of interest" description="Disordered" evidence="5">
    <location>
        <begin position="1"/>
        <end position="39"/>
    </location>
</feature>
<evidence type="ECO:0000256" key="5">
    <source>
        <dbReference type="SAM" id="MobiDB-lite"/>
    </source>
</evidence>
<dbReference type="Gene3D" id="1.20.5.500">
    <property type="entry name" value="Single helix bin"/>
    <property type="match status" value="1"/>
</dbReference>
<dbReference type="InterPro" id="IPR039008">
    <property type="entry name" value="IF_rod_dom"/>
</dbReference>
<name>A0A8C0B275_9AVES</name>
<dbReference type="GO" id="GO:0045109">
    <property type="term" value="P:intermediate filament organization"/>
    <property type="evidence" value="ECO:0007669"/>
    <property type="project" value="TreeGrafter"/>
</dbReference>
<sequence length="515" mass="58763">AAAAAGRFPLKWDSPGQHKAPLPESRRTKPKPHGDSLGTRVSRRALGISSVFLQGLRSSSAAVPLAPGLEKGRGLSYESLNGCLVEYIEKVRALEQVNQELEEHIRVYLDKKAASVGSWGALRENWEAIYHQVSYLSQELTGSHQRRKTTLWELRTARRQHEQQVFLGSLKRTTLKRTVGEAVLENARLMLHTENIQACAEDFKDRYENEQPFRKAVEDEINSLYKVIDDANLTKMDLESQIESMKEELTLLSKNHEEDVKVLYKQLAGSQVEELDVPLGSGLDDILEKIRIHWERDIEKNRAETGALLRTKQQAETTATMRTQEEELVEGLRTEFHETACKIQSLQAETESLRTLKRGLENSLYDAKHWHDIELQNLGSVISKLEAEMGEIKVETEQQQRDRENLLTSKQQLEKDIAAYHCLLDGEQSRYLSLKASVPQGWRTCAPREGLVRLLEAGRLGWFSCFIRLGGRRRGLEKLTKGKNTPNPVMQRFPMRWRRVVSSTAEQERGLGIHQ</sequence>
<evidence type="ECO:0000256" key="4">
    <source>
        <dbReference type="SAM" id="Coils"/>
    </source>
</evidence>
<feature type="coiled-coil region" evidence="4">
    <location>
        <begin position="228"/>
        <end position="255"/>
    </location>
</feature>
<dbReference type="Gene3D" id="1.20.5.1160">
    <property type="entry name" value="Vasodilator-stimulated phosphoprotein"/>
    <property type="match status" value="1"/>
</dbReference>
<dbReference type="PROSITE" id="PS00226">
    <property type="entry name" value="IF_ROD_1"/>
    <property type="match status" value="1"/>
</dbReference>
<reference evidence="7" key="1">
    <citation type="submission" date="2025-08" db="UniProtKB">
        <authorList>
            <consortium name="Ensembl"/>
        </authorList>
    </citation>
    <scope>IDENTIFICATION</scope>
</reference>
<dbReference type="Gene3D" id="1.20.5.170">
    <property type="match status" value="1"/>
</dbReference>
<dbReference type="InterPro" id="IPR018039">
    <property type="entry name" value="IF_conserved"/>
</dbReference>
<dbReference type="Pfam" id="PF00038">
    <property type="entry name" value="Filament"/>
    <property type="match status" value="1"/>
</dbReference>
<protein>
    <submittedName>
        <fullName evidence="7">Beaded filament structural protein 2</fullName>
    </submittedName>
</protein>
<keyword evidence="8" id="KW-1185">Reference proteome</keyword>
<evidence type="ECO:0000256" key="2">
    <source>
        <dbReference type="ARBA" id="ARBA00023054"/>
    </source>
</evidence>
<dbReference type="PRINTS" id="PR01248">
    <property type="entry name" value="TYPE1KERATIN"/>
</dbReference>